<comment type="caution">
    <text evidence="2">The sequence shown here is derived from an EMBL/GenBank/DDBJ whole genome shotgun (WGS) entry which is preliminary data.</text>
</comment>
<dbReference type="Proteomes" id="UP000014461">
    <property type="component" value="Unassembled WGS sequence"/>
</dbReference>
<gene>
    <name evidence="2" type="ORF">AALB_2231</name>
</gene>
<dbReference type="STRING" id="1331007.AALB_2231"/>
<sequence length="250" mass="26685">MSKKTVFKVAMLAGAVALAGCTDAIEETPVAPPVDETPVEPPVSEALVILNDGTAATNFSVMVGSNSDSYNRQVLARGEGYPKTDSLQVTAKETGGIATWQVDTFSAGEDGPAEVYFIVGSAENQLDLSEYQNGLLLIDLSVLVATTSETSHQIFMQTNTDAGEDYKNRQAFYFSQAQLADLEADGWTTVAVPMSCFSIQDATGAFDITKVNDLMSFDIRGNESVSYEIGKVAFEKTVTVPAGAVEWSCE</sequence>
<name>R9PTB9_AGAAL</name>
<dbReference type="AlphaFoldDB" id="R9PTB9"/>
<dbReference type="PROSITE" id="PS51257">
    <property type="entry name" value="PROKAR_LIPOPROTEIN"/>
    <property type="match status" value="1"/>
</dbReference>
<dbReference type="Gene3D" id="2.60.120.430">
    <property type="entry name" value="Galactose-binding lectin"/>
    <property type="match status" value="1"/>
</dbReference>
<keyword evidence="1" id="KW-0732">Signal</keyword>
<reference evidence="2" key="1">
    <citation type="journal article" date="2013" name="Genome Announc.">
        <title>Draft Genome Sequence of Agarivorans albus Strain MKT 106T, an Agarolytic Marine Bacterium.</title>
        <authorList>
            <person name="Yasuike M."/>
            <person name="Nakamura Y."/>
            <person name="Kai W."/>
            <person name="Fujiwara A."/>
            <person name="Fukui Y."/>
            <person name="Satomi M."/>
            <person name="Sano M."/>
        </authorList>
    </citation>
    <scope>NUCLEOTIDE SEQUENCE [LARGE SCALE GENOMIC DNA]</scope>
</reference>
<organism evidence="2 3">
    <name type="scientific">Agarivorans albus MKT 106</name>
    <dbReference type="NCBI Taxonomy" id="1331007"/>
    <lineage>
        <taxon>Bacteria</taxon>
        <taxon>Pseudomonadati</taxon>
        <taxon>Pseudomonadota</taxon>
        <taxon>Gammaproteobacteria</taxon>
        <taxon>Alteromonadales</taxon>
        <taxon>Alteromonadaceae</taxon>
        <taxon>Agarivorans</taxon>
    </lineage>
</organism>
<evidence type="ECO:0000256" key="1">
    <source>
        <dbReference type="SAM" id="SignalP"/>
    </source>
</evidence>
<proteinExistence type="predicted"/>
<evidence type="ECO:0000313" key="2">
    <source>
        <dbReference type="EMBL" id="GAD02151.1"/>
    </source>
</evidence>
<keyword evidence="3" id="KW-1185">Reference proteome</keyword>
<dbReference type="EMBL" id="BARX01000014">
    <property type="protein sequence ID" value="GAD02151.1"/>
    <property type="molecule type" value="Genomic_DNA"/>
</dbReference>
<accession>R9PTB9</accession>
<protein>
    <recommendedName>
        <fullName evidence="4">Lipoprotein</fullName>
    </recommendedName>
</protein>
<evidence type="ECO:0000313" key="3">
    <source>
        <dbReference type="Proteomes" id="UP000014461"/>
    </source>
</evidence>
<feature type="chain" id="PRO_5004478518" description="Lipoprotein" evidence="1">
    <location>
        <begin position="20"/>
        <end position="250"/>
    </location>
</feature>
<feature type="signal peptide" evidence="1">
    <location>
        <begin position="1"/>
        <end position="19"/>
    </location>
</feature>
<dbReference type="RefSeq" id="WP_016401919.1">
    <property type="nucleotide sequence ID" value="NZ_BARX01000014.1"/>
</dbReference>
<evidence type="ECO:0008006" key="4">
    <source>
        <dbReference type="Google" id="ProtNLM"/>
    </source>
</evidence>
<dbReference type="OrthoDB" id="6381867at2"/>